<sequence length="125" mass="14534">MEGKMVLRTLQSGMGRENSSLGFQIKIFSNGSFSFLVDFPLVQVLGFHFRLFFDFGLEIWFSSENSGLEIFGFRNSEFRKKHKFCSALGIQDWKYSALEIQNLETNVLTEYFFFSFVDSALETEM</sequence>
<comment type="caution">
    <text evidence="1">The sequence shown here is derived from an EMBL/GenBank/DDBJ whole genome shotgun (WGS) entry which is preliminary data.</text>
</comment>
<name>A0A397SII0_9GLOM</name>
<dbReference type="EMBL" id="QKYT01000649">
    <property type="protein sequence ID" value="RIA82601.1"/>
    <property type="molecule type" value="Genomic_DNA"/>
</dbReference>
<evidence type="ECO:0000313" key="1">
    <source>
        <dbReference type="EMBL" id="RIA82601.1"/>
    </source>
</evidence>
<evidence type="ECO:0000313" key="2">
    <source>
        <dbReference type="Proteomes" id="UP000265703"/>
    </source>
</evidence>
<keyword evidence="2" id="KW-1185">Reference proteome</keyword>
<accession>A0A397SII0</accession>
<dbReference type="Proteomes" id="UP000265703">
    <property type="component" value="Unassembled WGS sequence"/>
</dbReference>
<gene>
    <name evidence="1" type="ORF">C1645_835115</name>
</gene>
<organism evidence="1 2">
    <name type="scientific">Glomus cerebriforme</name>
    <dbReference type="NCBI Taxonomy" id="658196"/>
    <lineage>
        <taxon>Eukaryota</taxon>
        <taxon>Fungi</taxon>
        <taxon>Fungi incertae sedis</taxon>
        <taxon>Mucoromycota</taxon>
        <taxon>Glomeromycotina</taxon>
        <taxon>Glomeromycetes</taxon>
        <taxon>Glomerales</taxon>
        <taxon>Glomeraceae</taxon>
        <taxon>Glomus</taxon>
    </lineage>
</organism>
<protein>
    <submittedName>
        <fullName evidence="1">Uncharacterized protein</fullName>
    </submittedName>
</protein>
<reference evidence="1 2" key="1">
    <citation type="submission" date="2018-06" db="EMBL/GenBank/DDBJ databases">
        <title>Comparative genomics reveals the genomic features of Rhizophagus irregularis, R. cerebriforme, R. diaphanum and Gigaspora rosea, and their symbiotic lifestyle signature.</title>
        <authorList>
            <person name="Morin E."/>
            <person name="San Clemente H."/>
            <person name="Chen E.C.H."/>
            <person name="De La Providencia I."/>
            <person name="Hainaut M."/>
            <person name="Kuo A."/>
            <person name="Kohler A."/>
            <person name="Murat C."/>
            <person name="Tang N."/>
            <person name="Roy S."/>
            <person name="Loubradou J."/>
            <person name="Henrissat B."/>
            <person name="Grigoriev I.V."/>
            <person name="Corradi N."/>
            <person name="Roux C."/>
            <person name="Martin F.M."/>
        </authorList>
    </citation>
    <scope>NUCLEOTIDE SEQUENCE [LARGE SCALE GENOMIC DNA]</scope>
    <source>
        <strain evidence="1 2">DAOM 227022</strain>
    </source>
</reference>
<proteinExistence type="predicted"/>
<dbReference type="AlphaFoldDB" id="A0A397SII0"/>